<feature type="chain" id="PRO_5032460441" evidence="7">
    <location>
        <begin position="36"/>
        <end position="218"/>
    </location>
</feature>
<keyword evidence="6" id="KW-1133">Transmembrane helix</keyword>
<dbReference type="GO" id="GO:0006825">
    <property type="term" value="P:copper ion transport"/>
    <property type="evidence" value="ECO:0007669"/>
    <property type="project" value="InterPro"/>
</dbReference>
<keyword evidence="3 7" id="KW-0732">Signal</keyword>
<dbReference type="GO" id="GO:0042597">
    <property type="term" value="C:periplasmic space"/>
    <property type="evidence" value="ECO:0007669"/>
    <property type="project" value="InterPro"/>
</dbReference>
<comment type="caution">
    <text evidence="9">The sequence shown here is derived from an EMBL/GenBank/DDBJ whole genome shotgun (WGS) entry which is preliminary data.</text>
</comment>
<evidence type="ECO:0000256" key="4">
    <source>
        <dbReference type="ARBA" id="ARBA00023008"/>
    </source>
</evidence>
<dbReference type="InterPro" id="IPR014755">
    <property type="entry name" value="Cu-Rt/internalin_Ig-like"/>
</dbReference>
<comment type="subcellular location">
    <subcellularLocation>
        <location evidence="1">Cell envelope</location>
    </subcellularLocation>
</comment>
<dbReference type="GO" id="GO:0005886">
    <property type="term" value="C:plasma membrane"/>
    <property type="evidence" value="ECO:0007669"/>
    <property type="project" value="TreeGrafter"/>
</dbReference>
<dbReference type="InterPro" id="IPR014756">
    <property type="entry name" value="Ig_E-set"/>
</dbReference>
<dbReference type="GO" id="GO:0030313">
    <property type="term" value="C:cell envelope"/>
    <property type="evidence" value="ECO:0007669"/>
    <property type="project" value="UniProtKB-SubCell"/>
</dbReference>
<keyword evidence="6" id="KW-0472">Membrane</keyword>
<keyword evidence="4" id="KW-0186">Copper</keyword>
<dbReference type="PANTHER" id="PTHR34820:SF4">
    <property type="entry name" value="INNER MEMBRANE PROTEIN YEBZ"/>
    <property type="match status" value="1"/>
</dbReference>
<evidence type="ECO:0000256" key="2">
    <source>
        <dbReference type="ARBA" id="ARBA00022723"/>
    </source>
</evidence>
<organism evidence="9 10">
    <name type="scientific">Knoellia koreensis</name>
    <dbReference type="NCBI Taxonomy" id="2730921"/>
    <lineage>
        <taxon>Bacteria</taxon>
        <taxon>Bacillati</taxon>
        <taxon>Actinomycetota</taxon>
        <taxon>Actinomycetes</taxon>
        <taxon>Micrococcales</taxon>
        <taxon>Intrasporangiaceae</taxon>
        <taxon>Knoellia</taxon>
    </lineage>
</organism>
<dbReference type="GO" id="GO:0046688">
    <property type="term" value="P:response to copper ion"/>
    <property type="evidence" value="ECO:0007669"/>
    <property type="project" value="InterPro"/>
</dbReference>
<evidence type="ECO:0000256" key="5">
    <source>
        <dbReference type="SAM" id="MobiDB-lite"/>
    </source>
</evidence>
<keyword evidence="6" id="KW-0812">Transmembrane</keyword>
<evidence type="ECO:0000256" key="7">
    <source>
        <dbReference type="SAM" id="SignalP"/>
    </source>
</evidence>
<feature type="region of interest" description="Disordered" evidence="5">
    <location>
        <begin position="134"/>
        <end position="185"/>
    </location>
</feature>
<feature type="transmembrane region" description="Helical" evidence="6">
    <location>
        <begin position="189"/>
        <end position="211"/>
    </location>
</feature>
<evidence type="ECO:0000256" key="6">
    <source>
        <dbReference type="SAM" id="Phobius"/>
    </source>
</evidence>
<sequence length="218" mass="21776">MFSLPTHPRRHAAYPLVLVLAVLAVLTLGSGPASAHSALKSTSPKASSTVPTLPGEVTLSFNEQPLEPGAVVRVTDPTGAVVSDGKPTIGDRMISQKVKTAQAPAGAYKVSWRVTSEDGHPISGTFGFTTRTAAAAPTAAAPSTTTSPEPTATTGAATPTVTASPTSSPTASAQAAPGSTDGDKGSRTGVLIALGAAVVLVFGGAAALLLARNRRQED</sequence>
<evidence type="ECO:0000259" key="8">
    <source>
        <dbReference type="Pfam" id="PF04234"/>
    </source>
</evidence>
<dbReference type="RefSeq" id="WP_171244434.1">
    <property type="nucleotide sequence ID" value="NZ_JABEPQ010000003.1"/>
</dbReference>
<dbReference type="Proteomes" id="UP000588586">
    <property type="component" value="Unassembled WGS sequence"/>
</dbReference>
<feature type="compositionally biased region" description="Polar residues" evidence="5">
    <location>
        <begin position="39"/>
        <end position="51"/>
    </location>
</feature>
<dbReference type="PANTHER" id="PTHR34820">
    <property type="entry name" value="INNER MEMBRANE PROTEIN YEBZ"/>
    <property type="match status" value="1"/>
</dbReference>
<accession>A0A849HKX5</accession>
<feature type="region of interest" description="Disordered" evidence="5">
    <location>
        <begin position="34"/>
        <end position="56"/>
    </location>
</feature>
<dbReference type="GO" id="GO:0005507">
    <property type="term" value="F:copper ion binding"/>
    <property type="evidence" value="ECO:0007669"/>
    <property type="project" value="InterPro"/>
</dbReference>
<keyword evidence="10" id="KW-1185">Reference proteome</keyword>
<feature type="domain" description="CopC" evidence="8">
    <location>
        <begin position="36"/>
        <end position="129"/>
    </location>
</feature>
<gene>
    <name evidence="9" type="ORF">HJG52_15105</name>
</gene>
<name>A0A849HKX5_9MICO</name>
<proteinExistence type="predicted"/>
<dbReference type="Gene3D" id="2.60.40.1220">
    <property type="match status" value="1"/>
</dbReference>
<dbReference type="SUPFAM" id="SSF81296">
    <property type="entry name" value="E set domains"/>
    <property type="match status" value="1"/>
</dbReference>
<evidence type="ECO:0000256" key="3">
    <source>
        <dbReference type="ARBA" id="ARBA00022729"/>
    </source>
</evidence>
<dbReference type="AlphaFoldDB" id="A0A849HKX5"/>
<protein>
    <submittedName>
        <fullName evidence="9">Copper resistance protein CopC</fullName>
    </submittedName>
</protein>
<evidence type="ECO:0000313" key="9">
    <source>
        <dbReference type="EMBL" id="NNM47323.1"/>
    </source>
</evidence>
<keyword evidence="2" id="KW-0479">Metal-binding</keyword>
<evidence type="ECO:0000313" key="10">
    <source>
        <dbReference type="Proteomes" id="UP000588586"/>
    </source>
</evidence>
<dbReference type="EMBL" id="JABEPQ010000003">
    <property type="protein sequence ID" value="NNM47323.1"/>
    <property type="molecule type" value="Genomic_DNA"/>
</dbReference>
<feature type="signal peptide" evidence="7">
    <location>
        <begin position="1"/>
        <end position="35"/>
    </location>
</feature>
<dbReference type="InterPro" id="IPR032694">
    <property type="entry name" value="CopC/D"/>
</dbReference>
<dbReference type="Pfam" id="PF04234">
    <property type="entry name" value="CopC"/>
    <property type="match status" value="1"/>
</dbReference>
<dbReference type="InterPro" id="IPR007348">
    <property type="entry name" value="CopC_dom"/>
</dbReference>
<evidence type="ECO:0000256" key="1">
    <source>
        <dbReference type="ARBA" id="ARBA00004196"/>
    </source>
</evidence>
<reference evidence="9 10" key="1">
    <citation type="submission" date="2020-04" db="EMBL/GenBank/DDBJ databases">
        <title>Knoellia sp. isolate from air conditioner.</title>
        <authorList>
            <person name="Chea S."/>
            <person name="Kim D.-U."/>
        </authorList>
    </citation>
    <scope>NUCLEOTIDE SEQUENCE [LARGE SCALE GENOMIC DNA]</scope>
    <source>
        <strain evidence="9 10">DB2414S</strain>
    </source>
</reference>
<feature type="compositionally biased region" description="Low complexity" evidence="5">
    <location>
        <begin position="134"/>
        <end position="180"/>
    </location>
</feature>